<sequence length="70" mass="7749">MASIPCSIHLHESSSFDKIVASSVICSTGRIIASSFCAIRRRLRRNRAKVGPETAQKPREELRKAAVCHN</sequence>
<protein>
    <submittedName>
        <fullName evidence="2">Uncharacterized protein</fullName>
    </submittedName>
</protein>
<dbReference type="Proteomes" id="UP001552299">
    <property type="component" value="Unassembled WGS sequence"/>
</dbReference>
<dbReference type="AlphaFoldDB" id="A0ABD0V3Z3"/>
<keyword evidence="1" id="KW-0472">Membrane</keyword>
<reference evidence="2 3" key="1">
    <citation type="journal article" date="2024" name="Plant Biotechnol. J.">
        <title>Dendrobium thyrsiflorum genome and its molecular insights into genes involved in important horticultural traits.</title>
        <authorList>
            <person name="Chen B."/>
            <person name="Wang J.Y."/>
            <person name="Zheng P.J."/>
            <person name="Li K.L."/>
            <person name="Liang Y.M."/>
            <person name="Chen X.F."/>
            <person name="Zhang C."/>
            <person name="Zhao X."/>
            <person name="He X."/>
            <person name="Zhang G.Q."/>
            <person name="Liu Z.J."/>
            <person name="Xu Q."/>
        </authorList>
    </citation>
    <scope>NUCLEOTIDE SEQUENCE [LARGE SCALE GENOMIC DNA]</scope>
    <source>
        <strain evidence="2">GZMU011</strain>
    </source>
</reference>
<dbReference type="EMBL" id="JANQDX010000010">
    <property type="protein sequence ID" value="KAL0917412.1"/>
    <property type="molecule type" value="Genomic_DNA"/>
</dbReference>
<keyword evidence="1" id="KW-1133">Transmembrane helix</keyword>
<proteinExistence type="predicted"/>
<feature type="transmembrane region" description="Helical" evidence="1">
    <location>
        <begin position="19"/>
        <end position="39"/>
    </location>
</feature>
<gene>
    <name evidence="2" type="ORF">M5K25_012470</name>
</gene>
<evidence type="ECO:0000256" key="1">
    <source>
        <dbReference type="SAM" id="Phobius"/>
    </source>
</evidence>
<keyword evidence="3" id="KW-1185">Reference proteome</keyword>
<comment type="caution">
    <text evidence="2">The sequence shown here is derived from an EMBL/GenBank/DDBJ whole genome shotgun (WGS) entry which is preliminary data.</text>
</comment>
<accession>A0ABD0V3Z3</accession>
<name>A0ABD0V3Z3_DENTH</name>
<organism evidence="2 3">
    <name type="scientific">Dendrobium thyrsiflorum</name>
    <name type="common">Pinecone-like raceme dendrobium</name>
    <name type="synonym">Orchid</name>
    <dbReference type="NCBI Taxonomy" id="117978"/>
    <lineage>
        <taxon>Eukaryota</taxon>
        <taxon>Viridiplantae</taxon>
        <taxon>Streptophyta</taxon>
        <taxon>Embryophyta</taxon>
        <taxon>Tracheophyta</taxon>
        <taxon>Spermatophyta</taxon>
        <taxon>Magnoliopsida</taxon>
        <taxon>Liliopsida</taxon>
        <taxon>Asparagales</taxon>
        <taxon>Orchidaceae</taxon>
        <taxon>Epidendroideae</taxon>
        <taxon>Malaxideae</taxon>
        <taxon>Dendrobiinae</taxon>
        <taxon>Dendrobium</taxon>
    </lineage>
</organism>
<evidence type="ECO:0000313" key="3">
    <source>
        <dbReference type="Proteomes" id="UP001552299"/>
    </source>
</evidence>
<keyword evidence="1" id="KW-0812">Transmembrane</keyword>
<evidence type="ECO:0000313" key="2">
    <source>
        <dbReference type="EMBL" id="KAL0917412.1"/>
    </source>
</evidence>